<evidence type="ECO:0000313" key="3">
    <source>
        <dbReference type="Proteomes" id="UP000198615"/>
    </source>
</evidence>
<reference evidence="2 3" key="1">
    <citation type="submission" date="2016-10" db="EMBL/GenBank/DDBJ databases">
        <authorList>
            <person name="Varghese N."/>
            <person name="Submissions S."/>
        </authorList>
    </citation>
    <scope>NUCLEOTIDE SEQUENCE [LARGE SCALE GENOMIC DNA]</scope>
    <source>
        <strain evidence="2 3">DSM 18839</strain>
    </source>
</reference>
<dbReference type="RefSeq" id="WP_215906178.1">
    <property type="nucleotide sequence ID" value="NZ_FNBW01000015.1"/>
</dbReference>
<organism evidence="2 3">
    <name type="scientific">Thalassobaculum litoreum DSM 18839</name>
    <dbReference type="NCBI Taxonomy" id="1123362"/>
    <lineage>
        <taxon>Bacteria</taxon>
        <taxon>Pseudomonadati</taxon>
        <taxon>Pseudomonadota</taxon>
        <taxon>Alphaproteobacteria</taxon>
        <taxon>Rhodospirillales</taxon>
        <taxon>Thalassobaculaceae</taxon>
        <taxon>Thalassobaculum</taxon>
    </lineage>
</organism>
<dbReference type="InterPro" id="IPR004360">
    <property type="entry name" value="Glyas_Fos-R_dOase_dom"/>
</dbReference>
<dbReference type="PANTHER" id="PTHR36503">
    <property type="entry name" value="BLR2520 PROTEIN"/>
    <property type="match status" value="1"/>
</dbReference>
<accession>A0A8G2BL81</accession>
<evidence type="ECO:0000313" key="2">
    <source>
        <dbReference type="EMBL" id="SDG35682.1"/>
    </source>
</evidence>
<dbReference type="Pfam" id="PF00903">
    <property type="entry name" value="Glyoxalase"/>
    <property type="match status" value="1"/>
</dbReference>
<protein>
    <recommendedName>
        <fullName evidence="1">VOC domain-containing protein</fullName>
    </recommendedName>
</protein>
<dbReference type="EMBL" id="FNBW01000015">
    <property type="protein sequence ID" value="SDG35682.1"/>
    <property type="molecule type" value="Genomic_DNA"/>
</dbReference>
<dbReference type="SUPFAM" id="SSF54593">
    <property type="entry name" value="Glyoxalase/Bleomycin resistance protein/Dihydroxybiphenyl dioxygenase"/>
    <property type="match status" value="1"/>
</dbReference>
<proteinExistence type="predicted"/>
<gene>
    <name evidence="2" type="ORF">SAMN05660686_04138</name>
</gene>
<feature type="domain" description="VOC" evidence="1">
    <location>
        <begin position="6"/>
        <end position="117"/>
    </location>
</feature>
<comment type="caution">
    <text evidence="2">The sequence shown here is derived from an EMBL/GenBank/DDBJ whole genome shotgun (WGS) entry which is preliminary data.</text>
</comment>
<evidence type="ECO:0000259" key="1">
    <source>
        <dbReference type="PROSITE" id="PS51819"/>
    </source>
</evidence>
<name>A0A8G2BL81_9PROT</name>
<dbReference type="PANTHER" id="PTHR36503:SF3">
    <property type="entry name" value="BLR0126 PROTEIN"/>
    <property type="match status" value="1"/>
</dbReference>
<keyword evidence="3" id="KW-1185">Reference proteome</keyword>
<dbReference type="InterPro" id="IPR037523">
    <property type="entry name" value="VOC_core"/>
</dbReference>
<dbReference type="AlphaFoldDB" id="A0A8G2BL81"/>
<dbReference type="Gene3D" id="3.10.180.10">
    <property type="entry name" value="2,3-Dihydroxybiphenyl 1,2-Dioxygenase, domain 1"/>
    <property type="match status" value="1"/>
</dbReference>
<sequence length="120" mass="13133">MAKIEKLNAITLATHDMARSVAFYRSIGFDVAKGGETAAFTTLAAGEDALNLILAAPDVPLRWWGRVILFVDDVDAMHRAVVDAGYSPDFAPSDAPWGERYFHVTDPDGHEISFARPLSR</sequence>
<dbReference type="Proteomes" id="UP000198615">
    <property type="component" value="Unassembled WGS sequence"/>
</dbReference>
<dbReference type="PROSITE" id="PS51819">
    <property type="entry name" value="VOC"/>
    <property type="match status" value="1"/>
</dbReference>
<dbReference type="InterPro" id="IPR029068">
    <property type="entry name" value="Glyas_Bleomycin-R_OHBP_Dase"/>
</dbReference>